<reference evidence="5 6" key="1">
    <citation type="submission" date="2017-09" db="EMBL/GenBank/DDBJ databases">
        <title>Depth-based differentiation of microbial function through sediment-hosted aquifers and enrichment of novel symbionts in the deep terrestrial subsurface.</title>
        <authorList>
            <person name="Probst A.J."/>
            <person name="Ladd B."/>
            <person name="Jarett J.K."/>
            <person name="Geller-Mcgrath D.E."/>
            <person name="Sieber C.M."/>
            <person name="Emerson J.B."/>
            <person name="Anantharaman K."/>
            <person name="Thomas B.C."/>
            <person name="Malmstrom R."/>
            <person name="Stieglmeier M."/>
            <person name="Klingl A."/>
            <person name="Woyke T."/>
            <person name="Ryan C.M."/>
            <person name="Banfield J.F."/>
        </authorList>
    </citation>
    <scope>NUCLEOTIDE SEQUENCE [LARGE SCALE GENOMIC DNA]</scope>
    <source>
        <strain evidence="5">CG08_land_8_20_14_0_20_45_16</strain>
    </source>
</reference>
<dbReference type="EMBL" id="PEYM01000059">
    <property type="protein sequence ID" value="PIS30233.1"/>
    <property type="molecule type" value="Genomic_DNA"/>
</dbReference>
<evidence type="ECO:0000259" key="4">
    <source>
        <dbReference type="Pfam" id="PF03065"/>
    </source>
</evidence>
<sequence>MTHYVCIHGHFYQPPRENPWLEEVELQDPAYPYHDWNQRITTECYAPNAASRILDADKKIINILNNYSKISFNFGPTLLSWLAKNDKETYAAIIEADAMSQKNFAGHGAALAQVYNHLIMPLANRKDKETQIIWGLADFEYRFKRKAEGMWLAETAVDLETLELLVEQGVKFTVLAPNQAKRVRKLGAKTWRDVSGNRIDPKRPYLVPLPSGKSIAVFFYDGPISRDVAFGGLLGNGGVFADRLLGAFVDSHEPQLVHLATDGESYGHHHRYGEMALSFCLYHLEENDLARLTIYGEYLEKFPPVFEAEIFENSSWSCAHGVERWKNNCGCASGLNPSWQQNWRAPLRQAMDWLRDRLLDIYEAKMRELGLDPWQARNQYIEVVLDRHEDKTRLFFERLAGRPLSWQAQSCARQLLEMQRHALLMYTSCGWFFDDISGLETIQVMSYAARAIQLAKIITGTDLEAEYLKLLELAPGNLPAFPNGRVVYEKIIQPERLDLFRVGAHYAVSSLFENYPESTKLFYYWIDKINFDRLSKGSKTLVLGQAHIYSSITATEADVGFLAIHRGGGEIWGGVVQQHDQVLFKALRLEFKEAFQKESDERLNALAHKYFDHHSYSLQHLFRDEQRKILMKMAGPALTEIRESLAKIFDQHYKTMRGLNKLQVSLPMALYTIARFVINDKLRQLLEADNYDLVAFQEIAKEFSAWPVKLDRQTLNYHASKVMSRLMWRHFSLPENLGWLKDAWAALSIFLAPPLKLELNLWQAQNLYFKIGQKLLNEMKRRFAQGQPEAEEWLKYFSLLGDGLAVRIN</sequence>
<dbReference type="InterPro" id="IPR011330">
    <property type="entry name" value="Glyco_hydro/deAcase_b/a-brl"/>
</dbReference>
<keyword evidence="5" id="KW-0378">Hydrolase</keyword>
<dbReference type="GO" id="GO:0016787">
    <property type="term" value="F:hydrolase activity"/>
    <property type="evidence" value="ECO:0007669"/>
    <property type="project" value="UniProtKB-KW"/>
</dbReference>
<dbReference type="InterPro" id="IPR052046">
    <property type="entry name" value="GH57_Enzymes"/>
</dbReference>
<dbReference type="Proteomes" id="UP000231343">
    <property type="component" value="Unassembled WGS sequence"/>
</dbReference>
<comment type="caution">
    <text evidence="5">The sequence shown here is derived from an EMBL/GenBank/DDBJ whole genome shotgun (WGS) entry which is preliminary data.</text>
</comment>
<dbReference type="InterPro" id="IPR004300">
    <property type="entry name" value="Glyco_hydro_57_N"/>
</dbReference>
<dbReference type="PANTHER" id="PTHR36306">
    <property type="entry name" value="ALPHA-AMYLASE-RELATED-RELATED"/>
    <property type="match status" value="1"/>
</dbReference>
<dbReference type="GO" id="GO:0005975">
    <property type="term" value="P:carbohydrate metabolic process"/>
    <property type="evidence" value="ECO:0007669"/>
    <property type="project" value="InterPro"/>
</dbReference>
<dbReference type="InterPro" id="IPR027291">
    <property type="entry name" value="Glyco_hydro_38_N_sf"/>
</dbReference>
<evidence type="ECO:0000313" key="6">
    <source>
        <dbReference type="Proteomes" id="UP000231343"/>
    </source>
</evidence>
<evidence type="ECO:0000313" key="5">
    <source>
        <dbReference type="EMBL" id="PIS30233.1"/>
    </source>
</evidence>
<dbReference type="Pfam" id="PF03065">
    <property type="entry name" value="Glyco_hydro_57"/>
    <property type="match status" value="1"/>
</dbReference>
<dbReference type="AlphaFoldDB" id="A0A2H0XYX0"/>
<dbReference type="Pfam" id="PF12055">
    <property type="entry name" value="DUF3536"/>
    <property type="match status" value="1"/>
</dbReference>
<evidence type="ECO:0000256" key="2">
    <source>
        <dbReference type="ARBA" id="ARBA00023277"/>
    </source>
</evidence>
<name>A0A2H0XYX0_UNCSA</name>
<organism evidence="5 6">
    <name type="scientific">Candidatus Saganbacteria bacterium CG08_land_8_20_14_0_20_45_16</name>
    <dbReference type="NCBI Taxonomy" id="2014293"/>
    <lineage>
        <taxon>Bacteria</taxon>
        <taxon>Bacillati</taxon>
        <taxon>Saganbacteria</taxon>
    </lineage>
</organism>
<proteinExistence type="inferred from homology"/>
<dbReference type="SUPFAM" id="SSF88713">
    <property type="entry name" value="Glycoside hydrolase/deacetylase"/>
    <property type="match status" value="1"/>
</dbReference>
<gene>
    <name evidence="5" type="ORF">COT42_03395</name>
</gene>
<accession>A0A2H0XYX0</accession>
<protein>
    <submittedName>
        <fullName evidence="5">Glycoside hydrolase</fullName>
    </submittedName>
</protein>
<evidence type="ECO:0000256" key="1">
    <source>
        <dbReference type="ARBA" id="ARBA00006821"/>
    </source>
</evidence>
<evidence type="ECO:0000256" key="3">
    <source>
        <dbReference type="RuleBase" id="RU361196"/>
    </source>
</evidence>
<dbReference type="InterPro" id="IPR021923">
    <property type="entry name" value="DUF3536"/>
</dbReference>
<dbReference type="PANTHER" id="PTHR36306:SF3">
    <property type="entry name" value="GLYCOSIDE HYDROLASE FAMILY 57"/>
    <property type="match status" value="1"/>
</dbReference>
<dbReference type="Gene3D" id="3.20.110.10">
    <property type="entry name" value="Glycoside hydrolase 38, N terminal domain"/>
    <property type="match status" value="2"/>
</dbReference>
<feature type="domain" description="Glycoside hydrolase family 57 N-terminal" evidence="4">
    <location>
        <begin position="39"/>
        <end position="304"/>
    </location>
</feature>
<keyword evidence="2 3" id="KW-0119">Carbohydrate metabolism</keyword>
<comment type="similarity">
    <text evidence="1 3">Belongs to the glycosyl hydrolase 57 family.</text>
</comment>
<dbReference type="CDD" id="cd10797">
    <property type="entry name" value="GH57N_APU_like_1"/>
    <property type="match status" value="1"/>
</dbReference>